<name>A0ABU7MVK7_9ACTN</name>
<dbReference type="PANTHER" id="PTHR43639:SF1">
    <property type="entry name" value="SHORT-CHAIN DEHYDROGENASE_REDUCTASE FAMILY PROTEIN"/>
    <property type="match status" value="1"/>
</dbReference>
<evidence type="ECO:0000259" key="3">
    <source>
        <dbReference type="SMART" id="SM00822"/>
    </source>
</evidence>
<protein>
    <submittedName>
        <fullName evidence="4">SDR family oxidoreductase</fullName>
        <ecNumber evidence="4">1.-.-.-</ecNumber>
    </submittedName>
</protein>
<organism evidence="4 5">
    <name type="scientific">Gordonia prachuapensis</name>
    <dbReference type="NCBI Taxonomy" id="3115651"/>
    <lineage>
        <taxon>Bacteria</taxon>
        <taxon>Bacillati</taxon>
        <taxon>Actinomycetota</taxon>
        <taxon>Actinomycetes</taxon>
        <taxon>Mycobacteriales</taxon>
        <taxon>Gordoniaceae</taxon>
        <taxon>Gordonia</taxon>
    </lineage>
</organism>
<comment type="similarity">
    <text evidence="1">Belongs to the short-chain dehydrogenases/reductases (SDR) family.</text>
</comment>
<dbReference type="Pfam" id="PF13561">
    <property type="entry name" value="adh_short_C2"/>
    <property type="match status" value="1"/>
</dbReference>
<dbReference type="SMART" id="SM00822">
    <property type="entry name" value="PKS_KR"/>
    <property type="match status" value="1"/>
</dbReference>
<reference evidence="4 5" key="1">
    <citation type="submission" date="2024-01" db="EMBL/GenBank/DDBJ databases">
        <title>Draft genome sequence of Gordonia sp. PKS22-38.</title>
        <authorList>
            <person name="Suphannarot A."/>
            <person name="Mingma R."/>
        </authorList>
    </citation>
    <scope>NUCLEOTIDE SEQUENCE [LARGE SCALE GENOMIC DNA]</scope>
    <source>
        <strain evidence="4 5">PKS22-38</strain>
    </source>
</reference>
<proteinExistence type="inferred from homology"/>
<evidence type="ECO:0000313" key="5">
    <source>
        <dbReference type="Proteomes" id="UP001335729"/>
    </source>
</evidence>
<dbReference type="EC" id="1.-.-.-" evidence="4"/>
<gene>
    <name evidence="4" type="ORF">V1Y59_14425</name>
</gene>
<dbReference type="PRINTS" id="PR00080">
    <property type="entry name" value="SDRFAMILY"/>
</dbReference>
<dbReference type="EMBL" id="JAZDUE010000011">
    <property type="protein sequence ID" value="MEE4024278.1"/>
    <property type="molecule type" value="Genomic_DNA"/>
</dbReference>
<evidence type="ECO:0000313" key="4">
    <source>
        <dbReference type="EMBL" id="MEE4024278.1"/>
    </source>
</evidence>
<dbReference type="InterPro" id="IPR020904">
    <property type="entry name" value="Sc_DH/Rdtase_CS"/>
</dbReference>
<dbReference type="Proteomes" id="UP001335729">
    <property type="component" value="Unassembled WGS sequence"/>
</dbReference>
<comment type="caution">
    <text evidence="4">The sequence shown here is derived from an EMBL/GenBank/DDBJ whole genome shotgun (WGS) entry which is preliminary data.</text>
</comment>
<keyword evidence="5" id="KW-1185">Reference proteome</keyword>
<keyword evidence="2 4" id="KW-0560">Oxidoreductase</keyword>
<dbReference type="InterPro" id="IPR002347">
    <property type="entry name" value="SDR_fam"/>
</dbReference>
<feature type="domain" description="Ketoreductase" evidence="3">
    <location>
        <begin position="10"/>
        <end position="195"/>
    </location>
</feature>
<accession>A0ABU7MVK7</accession>
<dbReference type="RefSeq" id="WP_330505658.1">
    <property type="nucleotide sequence ID" value="NZ_JAZDUE010000011.1"/>
</dbReference>
<dbReference type="PROSITE" id="PS00061">
    <property type="entry name" value="ADH_SHORT"/>
    <property type="match status" value="1"/>
</dbReference>
<dbReference type="SUPFAM" id="SSF51735">
    <property type="entry name" value="NAD(P)-binding Rossmann-fold domains"/>
    <property type="match status" value="1"/>
</dbReference>
<dbReference type="CDD" id="cd05233">
    <property type="entry name" value="SDR_c"/>
    <property type="match status" value="1"/>
</dbReference>
<dbReference type="InterPro" id="IPR057326">
    <property type="entry name" value="KR_dom"/>
</dbReference>
<dbReference type="GO" id="GO:0016491">
    <property type="term" value="F:oxidoreductase activity"/>
    <property type="evidence" value="ECO:0007669"/>
    <property type="project" value="UniProtKB-KW"/>
</dbReference>
<dbReference type="PANTHER" id="PTHR43639">
    <property type="entry name" value="OXIDOREDUCTASE, SHORT-CHAIN DEHYDROGENASE/REDUCTASE FAMILY (AFU_ORTHOLOGUE AFUA_5G02870)"/>
    <property type="match status" value="1"/>
</dbReference>
<sequence>MADERQYAGKTVLITGGSRGLGKEMAHGFAAQGARVVVVSRNEDVCVEVANELSDRHGVEALGIGCHIGRWDALDGLVDQLDARSLGVDVLINNAGMSPLYDGLANVSEALWDKTFAVNLRAPFRLSALLGERMVTRGGGSIVNISSIGSIRPGPEMAPYVAAKAGLNVLTEVFAQSLGPTVRVNTIMAGAFRTDVSAHWDPAEVDRVTAQTALQRTGAPSEIVGAALFLAGETASFTSGAILRVDGGRA</sequence>
<dbReference type="PRINTS" id="PR00081">
    <property type="entry name" value="GDHRDH"/>
</dbReference>
<dbReference type="Gene3D" id="3.40.50.720">
    <property type="entry name" value="NAD(P)-binding Rossmann-like Domain"/>
    <property type="match status" value="1"/>
</dbReference>
<evidence type="ECO:0000256" key="2">
    <source>
        <dbReference type="ARBA" id="ARBA00023002"/>
    </source>
</evidence>
<evidence type="ECO:0000256" key="1">
    <source>
        <dbReference type="ARBA" id="ARBA00006484"/>
    </source>
</evidence>
<dbReference type="InterPro" id="IPR036291">
    <property type="entry name" value="NAD(P)-bd_dom_sf"/>
</dbReference>